<proteinExistence type="predicted"/>
<feature type="chain" id="PRO_5003239471" evidence="1">
    <location>
        <begin position="21"/>
        <end position="398"/>
    </location>
</feature>
<accession>E9EZT5</accession>
<dbReference type="AlphaFoldDB" id="E9EZT5"/>
<dbReference type="PANTHER" id="PTHR36183:SF2">
    <property type="entry name" value="BETA-GLUCURONIDASE C-TERMINAL DOMAIN-CONTAINING PROTEIN"/>
    <property type="match status" value="1"/>
</dbReference>
<dbReference type="InterPro" id="IPR031728">
    <property type="entry name" value="GlcAase_C"/>
</dbReference>
<name>E9EZT5_METRA</name>
<dbReference type="GeneID" id="19259820"/>
<sequence>MFNLWSAGLVAVLAAKESQAALYHINARADDDSGPSESFVSFSIELSSFVDYAALRASWGNTQDYALYNASLKEDINGTHDPNKSKDYPTTIYIGDSFFESYNTWPGVKFSHGFNLAKGAYGNEPNNYPTSAQGPTRPKGWSARDFADGWLNGTRGINKQIRRHCPELADFGFMAPSYGDRVSNLNATQAWGYGLDKYDGVKWYSVHKALNHTRHQQYQAFQPIDTNKTSKSTKAPYYGSIGVAAAFGDLTTSSVSVSSIPMPSDQEAAYAIFERGNLKRLMVINMHRYNTTKDGAGTEPLPNPPGRMSRGFSFAARNLARDVSIREQRLMTNGSDAITGVTFDEWSYNWELDNGKPVRLDNVTTGETFRSKQGVITVMVPDSSAALLHLEQDGGGGS</sequence>
<dbReference type="Proteomes" id="UP000002498">
    <property type="component" value="Unassembled WGS sequence"/>
</dbReference>
<dbReference type="HOGENOM" id="CLU_022148_0_0_1"/>
<dbReference type="EMBL" id="ADNJ02000002">
    <property type="protein sequence ID" value="EFY99476.2"/>
    <property type="molecule type" value="Genomic_DNA"/>
</dbReference>
<keyword evidence="3" id="KW-0378">Hydrolase</keyword>
<dbReference type="OrthoDB" id="2796951at2759"/>
<dbReference type="KEGG" id="maj:MAA_05534"/>
<evidence type="ECO:0000313" key="3">
    <source>
        <dbReference type="EMBL" id="EFY99476.2"/>
    </source>
</evidence>
<gene>
    <name evidence="3" type="ORF">MAA_05534</name>
</gene>
<dbReference type="Gene3D" id="3.20.20.80">
    <property type="entry name" value="Glycosidases"/>
    <property type="match status" value="1"/>
</dbReference>
<dbReference type="PANTHER" id="PTHR36183">
    <property type="entry name" value="BETA-GLUCURONIDASE"/>
    <property type="match status" value="1"/>
</dbReference>
<evidence type="ECO:0000313" key="4">
    <source>
        <dbReference type="Proteomes" id="UP000002498"/>
    </source>
</evidence>
<organism evidence="3 4">
    <name type="scientific">Metarhizium robertsii (strain ARSEF 23 / ATCC MYA-3075)</name>
    <name type="common">Metarhizium anisopliae (strain ARSEF 23)</name>
    <dbReference type="NCBI Taxonomy" id="655844"/>
    <lineage>
        <taxon>Eukaryota</taxon>
        <taxon>Fungi</taxon>
        <taxon>Dikarya</taxon>
        <taxon>Ascomycota</taxon>
        <taxon>Pezizomycotina</taxon>
        <taxon>Sordariomycetes</taxon>
        <taxon>Hypocreomycetidae</taxon>
        <taxon>Hypocreales</taxon>
        <taxon>Clavicipitaceae</taxon>
        <taxon>Metarhizium</taxon>
    </lineage>
</organism>
<evidence type="ECO:0000256" key="1">
    <source>
        <dbReference type="SAM" id="SignalP"/>
    </source>
</evidence>
<dbReference type="Pfam" id="PF16862">
    <property type="entry name" value="Glyco_hydro_79C"/>
    <property type="match status" value="1"/>
</dbReference>
<keyword evidence="4" id="KW-1185">Reference proteome</keyword>
<comment type="caution">
    <text evidence="3">The sequence shown here is derived from an EMBL/GenBank/DDBJ whole genome shotgun (WGS) entry which is preliminary data.</text>
</comment>
<keyword evidence="1" id="KW-0732">Signal</keyword>
<reference evidence="3 4" key="2">
    <citation type="journal article" date="2014" name="Proc. Natl. Acad. Sci. U.S.A.">
        <title>Trajectory and genomic determinants of fungal-pathogen speciation and host adaptation.</title>
        <authorList>
            <person name="Hu X."/>
            <person name="Xiao G."/>
            <person name="Zheng P."/>
            <person name="Shang Y."/>
            <person name="Su Y."/>
            <person name="Zhang X."/>
            <person name="Liu X."/>
            <person name="Zhan S."/>
            <person name="St Leger R.J."/>
            <person name="Wang C."/>
        </authorList>
    </citation>
    <scope>GENOME REANNOTATION</scope>
    <source>
        <strain evidence="4">ARSEF 23 / ATCC MYA-3075</strain>
    </source>
</reference>
<feature type="signal peptide" evidence="1">
    <location>
        <begin position="1"/>
        <end position="20"/>
    </location>
</feature>
<protein>
    <submittedName>
        <fullName evidence="3">Glycoside hydrolase family 79</fullName>
    </submittedName>
</protein>
<dbReference type="InterPro" id="IPR052974">
    <property type="entry name" value="GH79_Enzymes"/>
</dbReference>
<feature type="domain" description="Beta-glucuronidase C-terminal" evidence="2">
    <location>
        <begin position="269"/>
        <end position="387"/>
    </location>
</feature>
<evidence type="ECO:0000259" key="2">
    <source>
        <dbReference type="Pfam" id="PF16862"/>
    </source>
</evidence>
<reference evidence="3 4" key="1">
    <citation type="journal article" date="2011" name="PLoS Genet.">
        <title>Genome sequencing and comparative transcriptomics of the model entomopathogenic fungi Metarhizium anisopliae and M. acridum.</title>
        <authorList>
            <person name="Gao Q."/>
            <person name="Jin K."/>
            <person name="Ying S.H."/>
            <person name="Zhang Y."/>
            <person name="Xiao G."/>
            <person name="Shang Y."/>
            <person name="Duan Z."/>
            <person name="Hu X."/>
            <person name="Xie X.Q."/>
            <person name="Zhou G."/>
            <person name="Peng G."/>
            <person name="Luo Z."/>
            <person name="Huang W."/>
            <person name="Wang B."/>
            <person name="Fang W."/>
            <person name="Wang S."/>
            <person name="Zhong Y."/>
            <person name="Ma L.J."/>
            <person name="St Leger R.J."/>
            <person name="Zhao G.P."/>
            <person name="Pei Y."/>
            <person name="Feng M.G."/>
            <person name="Xia Y."/>
            <person name="Wang C."/>
        </authorList>
    </citation>
    <scope>NUCLEOTIDE SEQUENCE [LARGE SCALE GENOMIC DNA]</scope>
    <source>
        <strain evidence="4">ARSEF 23 / ATCC MYA-3075</strain>
    </source>
</reference>
<dbReference type="RefSeq" id="XP_007821723.2">
    <property type="nucleotide sequence ID" value="XM_007823532.2"/>
</dbReference>
<dbReference type="GO" id="GO:0016787">
    <property type="term" value="F:hydrolase activity"/>
    <property type="evidence" value="ECO:0007669"/>
    <property type="project" value="UniProtKB-KW"/>
</dbReference>